<evidence type="ECO:0000313" key="9">
    <source>
        <dbReference type="Proteomes" id="UP001223646"/>
    </source>
</evidence>
<evidence type="ECO:0000256" key="6">
    <source>
        <dbReference type="SAM" id="Phobius"/>
    </source>
</evidence>
<reference evidence="8" key="1">
    <citation type="submission" date="2023-05" db="EMBL/GenBank/DDBJ databases">
        <authorList>
            <person name="Du J."/>
        </authorList>
    </citation>
    <scope>NUCLEOTIDE SEQUENCE</scope>
    <source>
        <strain evidence="8">UMB1064</strain>
    </source>
</reference>
<evidence type="ECO:0000256" key="2">
    <source>
        <dbReference type="ARBA" id="ARBA00022475"/>
    </source>
</evidence>
<keyword evidence="5 6" id="KW-0472">Membrane</keyword>
<evidence type="ECO:0000256" key="5">
    <source>
        <dbReference type="ARBA" id="ARBA00023136"/>
    </source>
</evidence>
<comment type="caution">
    <text evidence="8">The sequence shown here is derived from an EMBL/GenBank/DDBJ whole genome shotgun (WGS) entry which is preliminary data.</text>
</comment>
<keyword evidence="3 6" id="KW-0812">Transmembrane</keyword>
<keyword evidence="2" id="KW-1003">Cell membrane</keyword>
<feature type="domain" description="Phage shock protein PspC N-terminal" evidence="7">
    <location>
        <begin position="11"/>
        <end position="75"/>
    </location>
</feature>
<reference evidence="8" key="2">
    <citation type="submission" date="2024-05" db="EMBL/GenBank/DDBJ databases">
        <authorList>
            <person name="Wolfe A."/>
        </authorList>
    </citation>
    <scope>NUCLEOTIDE SEQUENCE</scope>
    <source>
        <strain evidence="8">UMB1064</strain>
    </source>
</reference>
<proteinExistence type="predicted"/>
<dbReference type="InterPro" id="IPR052027">
    <property type="entry name" value="PspC"/>
</dbReference>
<dbReference type="EMBL" id="JASOOY020000011">
    <property type="protein sequence ID" value="MEO3716770.1"/>
    <property type="molecule type" value="Genomic_DNA"/>
</dbReference>
<dbReference type="PANTHER" id="PTHR33885">
    <property type="entry name" value="PHAGE SHOCK PROTEIN C"/>
    <property type="match status" value="1"/>
</dbReference>
<evidence type="ECO:0000256" key="4">
    <source>
        <dbReference type="ARBA" id="ARBA00022989"/>
    </source>
</evidence>
<sequence length="96" mass="10569">MSNAAPEKSTKKIYRSRNDRLLGGVLAGIAESQGWDITFTRMVYIILPCVGSMLGWKIGAGFLALYLLAWFVLPDGKYTLDDDARGSNPTGKENKQ</sequence>
<organism evidence="8 9">
    <name type="scientific">Corynebacterium amycolatum</name>
    <dbReference type="NCBI Taxonomy" id="43765"/>
    <lineage>
        <taxon>Bacteria</taxon>
        <taxon>Bacillati</taxon>
        <taxon>Actinomycetota</taxon>
        <taxon>Actinomycetes</taxon>
        <taxon>Mycobacteriales</taxon>
        <taxon>Corynebacteriaceae</taxon>
        <taxon>Corynebacterium</taxon>
    </lineage>
</organism>
<feature type="transmembrane region" description="Helical" evidence="6">
    <location>
        <begin position="44"/>
        <end position="73"/>
    </location>
</feature>
<dbReference type="Proteomes" id="UP001223646">
    <property type="component" value="Unassembled WGS sequence"/>
</dbReference>
<protein>
    <submittedName>
        <fullName evidence="8">PspC domain-containing protein</fullName>
    </submittedName>
</protein>
<gene>
    <name evidence="8" type="ORF">QP460_004120</name>
</gene>
<evidence type="ECO:0000313" key="8">
    <source>
        <dbReference type="EMBL" id="MEO3716770.1"/>
    </source>
</evidence>
<comment type="subcellular location">
    <subcellularLocation>
        <location evidence="1">Cell membrane</location>
        <topology evidence="1">Single-pass membrane protein</topology>
    </subcellularLocation>
</comment>
<evidence type="ECO:0000256" key="1">
    <source>
        <dbReference type="ARBA" id="ARBA00004162"/>
    </source>
</evidence>
<dbReference type="GO" id="GO:0005886">
    <property type="term" value="C:plasma membrane"/>
    <property type="evidence" value="ECO:0007669"/>
    <property type="project" value="UniProtKB-SubCell"/>
</dbReference>
<dbReference type="PANTHER" id="PTHR33885:SF3">
    <property type="entry name" value="PHAGE SHOCK PROTEIN C"/>
    <property type="match status" value="1"/>
</dbReference>
<name>A0AAW9SW89_CORAY</name>
<dbReference type="AlphaFoldDB" id="A0AAW9SW89"/>
<dbReference type="RefSeq" id="WP_284825613.1">
    <property type="nucleotide sequence ID" value="NZ_JASOOY020000011.1"/>
</dbReference>
<evidence type="ECO:0000256" key="3">
    <source>
        <dbReference type="ARBA" id="ARBA00022692"/>
    </source>
</evidence>
<dbReference type="Pfam" id="PF04024">
    <property type="entry name" value="PspC"/>
    <property type="match status" value="1"/>
</dbReference>
<evidence type="ECO:0000259" key="7">
    <source>
        <dbReference type="Pfam" id="PF04024"/>
    </source>
</evidence>
<dbReference type="InterPro" id="IPR007168">
    <property type="entry name" value="Phageshock_PspC_N"/>
</dbReference>
<accession>A0AAW9SW89</accession>
<keyword evidence="4 6" id="KW-1133">Transmembrane helix</keyword>